<proteinExistence type="evidence at transcript level"/>
<dbReference type="Gene3D" id="3.30.450.20">
    <property type="entry name" value="PAS domain"/>
    <property type="match status" value="3"/>
</dbReference>
<dbReference type="InterPro" id="IPR008271">
    <property type="entry name" value="Ser/Thr_kinase_AS"/>
</dbReference>
<dbReference type="Pfam" id="PF01590">
    <property type="entry name" value="GAF"/>
    <property type="match status" value="1"/>
</dbReference>
<keyword evidence="9" id="KW-0418">Kinase</keyword>
<dbReference type="Pfam" id="PF13426">
    <property type="entry name" value="PAS_9"/>
    <property type="match status" value="2"/>
</dbReference>
<dbReference type="NCBIfam" id="TIGR00229">
    <property type="entry name" value="sensory_box"/>
    <property type="match status" value="2"/>
</dbReference>
<evidence type="ECO:0000256" key="13">
    <source>
        <dbReference type="ARBA" id="ARBA00023163"/>
    </source>
</evidence>
<sequence>MTSKSKHSVRVAQTSADARLNAAFEEAREDEEDEGGGGVRRAGRSFDYSKSGRPSLEGQPALAAAAAAPPQAITAYLQRMQRGGLTQSFGCLLAVVGFRIVALSENAAEMLEVAAGLGTDLRMLFTPTSACDLEEAARAEDLGEVNPVVVQTAGGGAGGTGKRFYAALHRMDDMAGGLVLDLEPTEEGGGRGYGNKGGAERRAAEMAAGPIARIQGLPGGDIARLCQAVVEEVRHVTGYDRVMAYRFHEDEHGEVVAEARRAELEPYLGLHYPATDVPQASRLMFMRNRVRMIGDAASPMVKVVQAKELGRAMSLAGSALRAPHGCHTQYMRNFGSAASLTMAVLIDDPEDDSLSGSRKLWGLVVCHHGRPRTVPYPVRAAMERLAGALGEQLDVELDLAAQAREKHILSTQTLLCEMLRRIRGAPIGIVSRSPSIMDLVKCDGAALLYGGRLWALGTAPASEEQVQDLADWVMDWAADEMASGAGVACTDSLAEAGYPRAEELGDAVCGVAAARITPNADFLFWFRSHTAKEVKWGGAEHDPLDRDDDTRMHPRSSFKAFLEVVRRRSVPWEEVEMDAVRSLQLILREELEKFCAAAASASERASVDVAEAPPGPSHHHLKKLSLKEQEQRQTDIHNSDAVGHAMKTKTTTGKKLETRYSSGAGAGGAGGGGGGWDKFSLPASLAHEWMEAIRGEAGGGHNAAGAGGGAPFNWDVLACFQQTSFVVVDATKAELPIVFASSGFFDLTGYGAREVIGGNCRFLQGPHTDPADVAAIRAALERGGGSYCGRLLNYRKDGSCFWNLLTIAPIKDEAGATVRLVGVQMEVSKYTEGARANSLRPNGLPQSLIKYDVRHQDKVSAFMAELVAALTRPWDRAAPAVQASMRLSLTGQTVAPLSPAATRDRERERRAYSTSDVPVPQRATAVEAGPGRRRHRSTTFLSLLGMEKREAVEEFPFPEPELIMVEEEAGGGGRPDSSSPGDDPERARRGIDLATTLERIGQSFVITDPRLPDNPIIFASDQFLELTEYSREEVLGRNCRFLQGRDTDPAAVDAIRAAVKERRDVTVTLLNYGKAGRPFWNLFHLQAMRDHKGELQYFIGVQQETAAPAQSQAPAPAAPARAERSEREVRATAQDVDVAARELPDANLTPDHLWVRHSKVVTPRPHSRVNSPYWHAVRRVQRRLRRGERLGLKHFRPIKPLGSGDTGSVHLVELRGTGQVYAMKAMDKAMMLHRNKVHRARAERDILAMMDHPFLPTLYASFQTKTHVCLITDFCPGGDLFLLLDRQPGKVLPEDAAVFYAAEVVTALEYLHCQGVIYRDLKPENVLLQANGHILLTDFDLSFLTSCRPQLFDGANGGGRRRKRRRLHRPVFCAEPRVASNSFVGTEEYIAPEIISGEPHSSAVDWWAFGILLYEMLYGRTPFRGRNRQKTFVNVLSKELTFPAGVPVSLAGRQLIGGLLHRDPASRLGAFRGASDIKRHPFFRAVNWPLIRWTNPPLLRHGLARDVDAHHDRAQDSDSDREEQRPLAMHMAASPPPFRGNSSPPAFRPTFNDVF</sequence>
<evidence type="ECO:0000256" key="10">
    <source>
        <dbReference type="ARBA" id="ARBA00022840"/>
    </source>
</evidence>
<keyword evidence="12" id="KW-0805">Transcription regulation</keyword>
<dbReference type="GO" id="GO:0009882">
    <property type="term" value="F:blue light photoreceptor activity"/>
    <property type="evidence" value="ECO:0007669"/>
    <property type="project" value="UniProtKB-ARBA"/>
</dbReference>
<organism evidence="22">
    <name type="scientific">Paraphymatoceros hallii</name>
    <dbReference type="NCBI Taxonomy" id="1263704"/>
    <lineage>
        <taxon>Eukaryota</taxon>
        <taxon>Viridiplantae</taxon>
        <taxon>Streptophyta</taxon>
        <taxon>Embryophyta</taxon>
        <taxon>Anthocerotophyta</taxon>
        <taxon>Anthocerotopsida</taxon>
        <taxon>Notothylidae</taxon>
        <taxon>Notothyladales</taxon>
        <taxon>Notothyladaceae</taxon>
        <taxon>Paraphymatoceros</taxon>
    </lineage>
</organism>
<feature type="region of interest" description="Disordered" evidence="18">
    <location>
        <begin position="896"/>
        <end position="917"/>
    </location>
</feature>
<dbReference type="Pfam" id="PF00360">
    <property type="entry name" value="PHY"/>
    <property type="match status" value="1"/>
</dbReference>
<dbReference type="InterPro" id="IPR043150">
    <property type="entry name" value="Phytochrome_PHY_sf"/>
</dbReference>
<dbReference type="InterPro" id="IPR011009">
    <property type="entry name" value="Kinase-like_dom_sf"/>
</dbReference>
<dbReference type="PROSITE" id="PS50046">
    <property type="entry name" value="PHYTOCHROME_2"/>
    <property type="match status" value="1"/>
</dbReference>
<evidence type="ECO:0000256" key="9">
    <source>
        <dbReference type="ARBA" id="ARBA00022777"/>
    </source>
</evidence>
<feature type="domain" description="PAC" evidence="21">
    <location>
        <begin position="1063"/>
        <end position="1117"/>
    </location>
</feature>
<dbReference type="CDD" id="cd05574">
    <property type="entry name" value="STKc_phototropin_like"/>
    <property type="match status" value="1"/>
</dbReference>
<dbReference type="FunFam" id="3.30.450.270:FF:000001">
    <property type="entry name" value="Phytochrome"/>
    <property type="match status" value="1"/>
</dbReference>
<feature type="compositionally biased region" description="Basic and acidic residues" evidence="18">
    <location>
        <begin position="902"/>
        <end position="911"/>
    </location>
</feature>
<dbReference type="PROSITE" id="PS00245">
    <property type="entry name" value="PHYTOCHROME_1"/>
    <property type="match status" value="1"/>
</dbReference>
<comment type="cofactor">
    <cofactor evidence="1">
        <name>FMN</name>
        <dbReference type="ChEBI" id="CHEBI:58210"/>
    </cofactor>
</comment>
<dbReference type="Gene3D" id="3.30.200.20">
    <property type="entry name" value="Phosphorylase Kinase, domain 1"/>
    <property type="match status" value="1"/>
</dbReference>
<evidence type="ECO:0000259" key="21">
    <source>
        <dbReference type="PROSITE" id="PS50113"/>
    </source>
</evidence>
<keyword evidence="13" id="KW-0804">Transcription</keyword>
<dbReference type="GO" id="GO:0005524">
    <property type="term" value="F:ATP binding"/>
    <property type="evidence" value="ECO:0007669"/>
    <property type="project" value="UniProtKB-UniRule"/>
</dbReference>
<evidence type="ECO:0000256" key="3">
    <source>
        <dbReference type="ARBA" id="ARBA00012513"/>
    </source>
</evidence>
<dbReference type="InterPro" id="IPR003018">
    <property type="entry name" value="GAF"/>
</dbReference>
<evidence type="ECO:0000256" key="2">
    <source>
        <dbReference type="ARBA" id="ARBA00009903"/>
    </source>
</evidence>
<name>A0A059UG66_9EMBR</name>
<dbReference type="PROSITE" id="PS00107">
    <property type="entry name" value="PROTEIN_KINASE_ATP"/>
    <property type="match status" value="1"/>
</dbReference>
<keyword evidence="11" id="KW-0157">Chromophore</keyword>
<dbReference type="InterPro" id="IPR013654">
    <property type="entry name" value="PAS_2"/>
</dbReference>
<evidence type="ECO:0000256" key="18">
    <source>
        <dbReference type="SAM" id="MobiDB-lite"/>
    </source>
</evidence>
<dbReference type="InterPro" id="IPR000700">
    <property type="entry name" value="PAS-assoc_C"/>
</dbReference>
<feature type="compositionally biased region" description="Low complexity" evidence="18">
    <location>
        <begin position="1107"/>
        <end position="1120"/>
    </location>
</feature>
<evidence type="ECO:0000256" key="12">
    <source>
        <dbReference type="ARBA" id="ARBA00023015"/>
    </source>
</evidence>
<dbReference type="Pfam" id="PF08446">
    <property type="entry name" value="PAS_2"/>
    <property type="match status" value="1"/>
</dbReference>
<dbReference type="EMBL" id="KJ194999">
    <property type="protein sequence ID" value="AHZ63800.1"/>
    <property type="molecule type" value="mRNA"/>
</dbReference>
<dbReference type="SUPFAM" id="SSF56112">
    <property type="entry name" value="Protein kinase-like (PK-like)"/>
    <property type="match status" value="1"/>
</dbReference>
<accession>A0A059UG66</accession>
<evidence type="ECO:0000256" key="5">
    <source>
        <dbReference type="ARBA" id="ARBA00022543"/>
    </source>
</evidence>
<dbReference type="EC" id="2.7.11.1" evidence="3"/>
<dbReference type="SMART" id="SM00086">
    <property type="entry name" value="PAC"/>
    <property type="match status" value="2"/>
</dbReference>
<evidence type="ECO:0000256" key="8">
    <source>
        <dbReference type="ARBA" id="ARBA00022741"/>
    </source>
</evidence>
<feature type="domain" description="Protein kinase" evidence="19">
    <location>
        <begin position="1195"/>
        <end position="1483"/>
    </location>
</feature>
<dbReference type="SMART" id="SM00065">
    <property type="entry name" value="GAF"/>
    <property type="match status" value="1"/>
</dbReference>
<feature type="region of interest" description="Disordered" evidence="18">
    <location>
        <begin position="1531"/>
        <end position="1555"/>
    </location>
</feature>
<dbReference type="Gene3D" id="1.10.510.10">
    <property type="entry name" value="Transferase(Phosphotransferase) domain 1"/>
    <property type="match status" value="1"/>
</dbReference>
<dbReference type="InterPro" id="IPR000014">
    <property type="entry name" value="PAS"/>
</dbReference>
<dbReference type="InterPro" id="IPR000719">
    <property type="entry name" value="Prot_kinase_dom"/>
</dbReference>
<evidence type="ECO:0000256" key="17">
    <source>
        <dbReference type="PROSITE-ProRule" id="PRU10141"/>
    </source>
</evidence>
<feature type="region of interest" description="Disordered" evidence="18">
    <location>
        <begin position="20"/>
        <end position="55"/>
    </location>
</feature>
<dbReference type="SMART" id="SM00220">
    <property type="entry name" value="S_TKc"/>
    <property type="match status" value="1"/>
</dbReference>
<dbReference type="InterPro" id="IPR035965">
    <property type="entry name" value="PAS-like_dom_sf"/>
</dbReference>
<protein>
    <recommendedName>
        <fullName evidence="3">non-specific serine/threonine protein kinase</fullName>
        <ecNumber evidence="3">2.7.11.1</ecNumber>
    </recommendedName>
</protein>
<keyword evidence="6" id="KW-0716">Sensory transduction</keyword>
<feature type="domain" description="PAC" evidence="21">
    <location>
        <begin position="785"/>
        <end position="839"/>
    </location>
</feature>
<feature type="region of interest" description="Disordered" evidence="18">
    <location>
        <begin position="627"/>
        <end position="659"/>
    </location>
</feature>
<evidence type="ECO:0000313" key="22">
    <source>
        <dbReference type="EMBL" id="AHZ63800.1"/>
    </source>
</evidence>
<evidence type="ECO:0000256" key="16">
    <source>
        <dbReference type="ARBA" id="ARBA00048679"/>
    </source>
</evidence>
<dbReference type="CDD" id="cd00130">
    <property type="entry name" value="PAS"/>
    <property type="match status" value="2"/>
</dbReference>
<dbReference type="FunFam" id="1.10.510.10:FF:000265">
    <property type="entry name" value="Putative LOV domain-containing protein"/>
    <property type="match status" value="1"/>
</dbReference>
<feature type="compositionally biased region" description="Basic and acidic residues" evidence="18">
    <location>
        <begin position="1121"/>
        <end position="1130"/>
    </location>
</feature>
<dbReference type="Gene3D" id="3.30.450.270">
    <property type="match status" value="1"/>
</dbReference>
<dbReference type="InterPro" id="IPR029016">
    <property type="entry name" value="GAF-like_dom_sf"/>
</dbReference>
<dbReference type="InterPro" id="IPR013516">
    <property type="entry name" value="Phyto_chromo_BS"/>
</dbReference>
<keyword evidence="8 17" id="KW-0547">Nucleotide-binding</keyword>
<dbReference type="FunFam" id="3.30.450.40:FF:000006">
    <property type="entry name" value="Phytochrome"/>
    <property type="match status" value="1"/>
</dbReference>
<feature type="binding site" evidence="17">
    <location>
        <position position="1224"/>
    </location>
    <ligand>
        <name>ATP</name>
        <dbReference type="ChEBI" id="CHEBI:30616"/>
    </ligand>
</feature>
<dbReference type="InterPro" id="IPR001294">
    <property type="entry name" value="Phytochrome"/>
</dbReference>
<dbReference type="InterPro" id="IPR017441">
    <property type="entry name" value="Protein_kinase_ATP_BS"/>
</dbReference>
<evidence type="ECO:0000259" key="20">
    <source>
        <dbReference type="PROSITE" id="PS50046"/>
    </source>
</evidence>
<dbReference type="Pfam" id="PF00069">
    <property type="entry name" value="Pkinase"/>
    <property type="match status" value="1"/>
</dbReference>
<dbReference type="InterPro" id="IPR001610">
    <property type="entry name" value="PAC"/>
</dbReference>
<dbReference type="PROSITE" id="PS00108">
    <property type="entry name" value="PROTEIN_KINASE_ST"/>
    <property type="match status" value="1"/>
</dbReference>
<dbReference type="SUPFAM" id="SSF55781">
    <property type="entry name" value="GAF domain-like"/>
    <property type="match status" value="2"/>
</dbReference>
<feature type="region of interest" description="Disordered" evidence="18">
    <location>
        <begin position="968"/>
        <end position="987"/>
    </location>
</feature>
<reference evidence="22" key="1">
    <citation type="journal article" date="2014" name="Proc. Natl. Acad. Sci. U.S.A.">
        <title>Horizontal transfer of an adaptive chimeric photoreceptor from bryophytes to ferns.</title>
        <authorList>
            <person name="Li F.W."/>
            <person name="Villarreal J.C."/>
            <person name="Kelly S."/>
            <person name="Rothfels C.J."/>
            <person name="Melkonian M."/>
            <person name="Frangedakis E."/>
            <person name="Ruhsam M."/>
            <person name="Sigel E.M."/>
            <person name="Der J.P."/>
            <person name="Pittermann J."/>
            <person name="Burge D.O."/>
            <person name="Pokorny L."/>
            <person name="Larsson A."/>
            <person name="Chen T."/>
            <person name="Weststrand S."/>
            <person name="Thomas P."/>
            <person name="Carpenter E."/>
            <person name="Zhang Y."/>
            <person name="Tian Z."/>
            <person name="Chen L."/>
            <person name="Yan Z."/>
            <person name="Zhu Y."/>
            <person name="Sun X."/>
            <person name="Wang J."/>
            <person name="Stevenson D.W."/>
            <person name="Crandall-Stotler B.J."/>
            <person name="Shaw A.J."/>
            <person name="Deyholos M.K."/>
            <person name="Soltis D.E."/>
            <person name="Graham S.W."/>
            <person name="Windham M.D."/>
            <person name="Langdale J.A."/>
            <person name="Wong G.K."/>
            <person name="Mathews S."/>
            <person name="Pryer K.M."/>
        </authorList>
    </citation>
    <scope>NUCLEOTIDE SEQUENCE</scope>
</reference>
<keyword evidence="5" id="KW-0600">Photoreceptor protein</keyword>
<dbReference type="PANTHER" id="PTHR45637">
    <property type="entry name" value="FLIPPASE KINASE 1-RELATED"/>
    <property type="match status" value="1"/>
</dbReference>
<dbReference type="PROSITE" id="PS50113">
    <property type="entry name" value="PAC"/>
    <property type="match status" value="2"/>
</dbReference>
<evidence type="ECO:0000256" key="11">
    <source>
        <dbReference type="ARBA" id="ARBA00022991"/>
    </source>
</evidence>
<dbReference type="GO" id="GO:0004674">
    <property type="term" value="F:protein serine/threonine kinase activity"/>
    <property type="evidence" value="ECO:0007669"/>
    <property type="project" value="UniProtKB-KW"/>
</dbReference>
<dbReference type="InterPro" id="IPR013515">
    <property type="entry name" value="Phytochrome_cen-reg"/>
</dbReference>
<dbReference type="InterPro" id="IPR016132">
    <property type="entry name" value="Phyto_chromo_attachment"/>
</dbReference>
<dbReference type="GO" id="GO:0009584">
    <property type="term" value="P:detection of visible light"/>
    <property type="evidence" value="ECO:0007669"/>
    <property type="project" value="InterPro"/>
</dbReference>
<evidence type="ECO:0000259" key="19">
    <source>
        <dbReference type="PROSITE" id="PS50011"/>
    </source>
</evidence>
<feature type="domain" description="Phytochrome chromophore attachment site" evidence="20">
    <location>
        <begin position="221"/>
        <end position="387"/>
    </location>
</feature>
<feature type="region of interest" description="Disordered" evidence="18">
    <location>
        <begin position="1107"/>
        <end position="1131"/>
    </location>
</feature>
<dbReference type="PRINTS" id="PR01033">
    <property type="entry name" value="PHYTOCHROME"/>
</dbReference>
<comment type="catalytic activity">
    <reaction evidence="16">
        <text>L-seryl-[protein] + ATP = O-phospho-L-seryl-[protein] + ADP + H(+)</text>
        <dbReference type="Rhea" id="RHEA:17989"/>
        <dbReference type="Rhea" id="RHEA-COMP:9863"/>
        <dbReference type="Rhea" id="RHEA-COMP:11604"/>
        <dbReference type="ChEBI" id="CHEBI:15378"/>
        <dbReference type="ChEBI" id="CHEBI:29999"/>
        <dbReference type="ChEBI" id="CHEBI:30616"/>
        <dbReference type="ChEBI" id="CHEBI:83421"/>
        <dbReference type="ChEBI" id="CHEBI:456216"/>
        <dbReference type="EC" id="2.7.11.1"/>
    </reaction>
</comment>
<dbReference type="GO" id="GO:0006355">
    <property type="term" value="P:regulation of DNA-templated transcription"/>
    <property type="evidence" value="ECO:0007669"/>
    <property type="project" value="InterPro"/>
</dbReference>
<keyword evidence="7" id="KW-0808">Transferase</keyword>
<evidence type="ECO:0000256" key="6">
    <source>
        <dbReference type="ARBA" id="ARBA00022606"/>
    </source>
</evidence>
<reference evidence="22" key="2">
    <citation type="submission" date="2014-01" db="EMBL/GenBank/DDBJ databases">
        <authorList>
            <person name="Li F.-W."/>
        </authorList>
    </citation>
    <scope>NUCLEOTIDE SEQUENCE</scope>
</reference>
<dbReference type="SMART" id="SM00091">
    <property type="entry name" value="PAS"/>
    <property type="match status" value="2"/>
</dbReference>
<evidence type="ECO:0000256" key="1">
    <source>
        <dbReference type="ARBA" id="ARBA00001917"/>
    </source>
</evidence>
<comment type="catalytic activity">
    <reaction evidence="15">
        <text>L-threonyl-[protein] + ATP = O-phospho-L-threonyl-[protein] + ADP + H(+)</text>
        <dbReference type="Rhea" id="RHEA:46608"/>
        <dbReference type="Rhea" id="RHEA-COMP:11060"/>
        <dbReference type="Rhea" id="RHEA-COMP:11605"/>
        <dbReference type="ChEBI" id="CHEBI:15378"/>
        <dbReference type="ChEBI" id="CHEBI:30013"/>
        <dbReference type="ChEBI" id="CHEBI:30616"/>
        <dbReference type="ChEBI" id="CHEBI:61977"/>
        <dbReference type="ChEBI" id="CHEBI:456216"/>
        <dbReference type="EC" id="2.7.11.1"/>
    </reaction>
</comment>
<evidence type="ECO:0000256" key="14">
    <source>
        <dbReference type="ARBA" id="ARBA00023170"/>
    </source>
</evidence>
<dbReference type="Gene3D" id="3.30.450.40">
    <property type="match status" value="1"/>
</dbReference>
<dbReference type="SUPFAM" id="SSF55785">
    <property type="entry name" value="PYP-like sensor domain (PAS domain)"/>
    <property type="match status" value="3"/>
</dbReference>
<evidence type="ECO:0000256" key="7">
    <source>
        <dbReference type="ARBA" id="ARBA00022679"/>
    </source>
</evidence>
<keyword evidence="4" id="KW-0723">Serine/threonine-protein kinase</keyword>
<keyword evidence="14" id="KW-0675">Receptor</keyword>
<dbReference type="PROSITE" id="PS50011">
    <property type="entry name" value="PROTEIN_KINASE_DOM"/>
    <property type="match status" value="1"/>
</dbReference>
<evidence type="ECO:0000256" key="15">
    <source>
        <dbReference type="ARBA" id="ARBA00047899"/>
    </source>
</evidence>
<keyword evidence="10 17" id="KW-0067">ATP-binding</keyword>
<evidence type="ECO:0000256" key="4">
    <source>
        <dbReference type="ARBA" id="ARBA00022527"/>
    </source>
</evidence>
<feature type="compositionally biased region" description="Basic and acidic residues" evidence="18">
    <location>
        <begin position="627"/>
        <end position="638"/>
    </location>
</feature>
<comment type="similarity">
    <text evidence="2">Belongs to the protein kinase superfamily. AGC Ser/Thr protein kinase family.</text>
</comment>
<dbReference type="FunFam" id="3.30.200.20:FF:000133">
    <property type="entry name" value="LOV domain-containing protein"/>
    <property type="match status" value="1"/>
</dbReference>